<dbReference type="InterPro" id="IPR001078">
    <property type="entry name" value="2-oxoacid_DH_actylTfrase"/>
</dbReference>
<dbReference type="PANTHER" id="PTHR43416">
    <property type="entry name" value="DIHYDROLIPOYLLYSINE-RESIDUE SUCCINYLTRANSFERASE COMPONENT OF 2-OXOGLUTARATE DEHYDROGENASE COMPLEX, MITOCHONDRIAL-RELATED"/>
    <property type="match status" value="1"/>
</dbReference>
<dbReference type="EC" id="2.3.1.61" evidence="3"/>
<dbReference type="SUPFAM" id="SSF52777">
    <property type="entry name" value="CoA-dependent acyltransferases"/>
    <property type="match status" value="1"/>
</dbReference>
<evidence type="ECO:0000256" key="5">
    <source>
        <dbReference type="ARBA" id="ARBA00022679"/>
    </source>
</evidence>
<dbReference type="GO" id="GO:0004149">
    <property type="term" value="F:dihydrolipoyllysine-residue succinyltransferase activity"/>
    <property type="evidence" value="ECO:0000318"/>
    <property type="project" value="GO_Central"/>
</dbReference>
<keyword evidence="6" id="KW-0012">Acyltransferase</keyword>
<dbReference type="GO" id="GO:0005739">
    <property type="term" value="C:mitochondrion"/>
    <property type="evidence" value="ECO:0000318"/>
    <property type="project" value="GO_Central"/>
</dbReference>
<gene>
    <name evidence="8" type="ORF">LSAT_V11C300156050</name>
</gene>
<evidence type="ECO:0000313" key="8">
    <source>
        <dbReference type="EMBL" id="KAJ0216146.1"/>
    </source>
</evidence>
<protein>
    <recommendedName>
        <fullName evidence="3">dihydrolipoyllysine-residue succinyltransferase</fullName>
        <ecNumber evidence="3">2.3.1.61</ecNumber>
    </recommendedName>
</protein>
<keyword evidence="5" id="KW-0808">Transferase</keyword>
<proteinExistence type="predicted"/>
<keyword evidence="4" id="KW-0816">Tricarboxylic acid cycle</keyword>
<comment type="pathway">
    <text evidence="2">Amino-acid degradation; L-lysine degradation via saccharopine pathway; glutaryl-CoA from L-lysine: step 6/6.</text>
</comment>
<dbReference type="AlphaFoldDB" id="A0A9R1W4S1"/>
<evidence type="ECO:0000256" key="4">
    <source>
        <dbReference type="ARBA" id="ARBA00022532"/>
    </source>
</evidence>
<name>A0A9R1W4S1_LACSA</name>
<dbReference type="Gene3D" id="3.30.559.10">
    <property type="entry name" value="Chloramphenicol acetyltransferase-like domain"/>
    <property type="match status" value="1"/>
</dbReference>
<evidence type="ECO:0000313" key="9">
    <source>
        <dbReference type="Proteomes" id="UP000235145"/>
    </source>
</evidence>
<dbReference type="PANTHER" id="PTHR43416:SF44">
    <property type="entry name" value="DIHYDROLIPOYLLYSINE-RESIDUE SUCCINYLTRANSFERASE"/>
    <property type="match status" value="1"/>
</dbReference>
<dbReference type="Pfam" id="PF00198">
    <property type="entry name" value="2-oxoacid_dh"/>
    <property type="match status" value="1"/>
</dbReference>
<sequence length="168" mass="18727">MLMGHFHFPILPAHSIFPRSLLQGGSTHTRYLIPPLIFLLSSTVFHILHRFSLLATTMLFDPVAFRDSIVLFVERYKDQEISFVAVDRVSGFVKGAVSGLQNQPIINVVIDGDDIIYRDYIDISIAVGTPKGLVVPMIRDAEKMNFAEIEKANSGSLSIDEMARNVHG</sequence>
<feature type="domain" description="2-oxoacid dehydrogenase acyltransferase catalytic" evidence="7">
    <location>
        <begin position="74"/>
        <end position="152"/>
    </location>
</feature>
<dbReference type="GO" id="GO:0006099">
    <property type="term" value="P:tricarboxylic acid cycle"/>
    <property type="evidence" value="ECO:0000318"/>
    <property type="project" value="GO_Central"/>
</dbReference>
<comment type="cofactor">
    <cofactor evidence="1">
        <name>(R)-lipoate</name>
        <dbReference type="ChEBI" id="CHEBI:83088"/>
    </cofactor>
</comment>
<comment type="caution">
    <text evidence="8">The sequence shown here is derived from an EMBL/GenBank/DDBJ whole genome shotgun (WGS) entry which is preliminary data.</text>
</comment>
<keyword evidence="9" id="KW-1185">Reference proteome</keyword>
<evidence type="ECO:0000259" key="7">
    <source>
        <dbReference type="Pfam" id="PF00198"/>
    </source>
</evidence>
<evidence type="ECO:0000256" key="1">
    <source>
        <dbReference type="ARBA" id="ARBA00001938"/>
    </source>
</evidence>
<organism evidence="8 9">
    <name type="scientific">Lactuca sativa</name>
    <name type="common">Garden lettuce</name>
    <dbReference type="NCBI Taxonomy" id="4236"/>
    <lineage>
        <taxon>Eukaryota</taxon>
        <taxon>Viridiplantae</taxon>
        <taxon>Streptophyta</taxon>
        <taxon>Embryophyta</taxon>
        <taxon>Tracheophyta</taxon>
        <taxon>Spermatophyta</taxon>
        <taxon>Magnoliopsida</taxon>
        <taxon>eudicotyledons</taxon>
        <taxon>Gunneridae</taxon>
        <taxon>Pentapetalae</taxon>
        <taxon>asterids</taxon>
        <taxon>campanulids</taxon>
        <taxon>Asterales</taxon>
        <taxon>Asteraceae</taxon>
        <taxon>Cichorioideae</taxon>
        <taxon>Cichorieae</taxon>
        <taxon>Lactucinae</taxon>
        <taxon>Lactuca</taxon>
    </lineage>
</organism>
<evidence type="ECO:0000256" key="3">
    <source>
        <dbReference type="ARBA" id="ARBA00012945"/>
    </source>
</evidence>
<dbReference type="InterPro" id="IPR050537">
    <property type="entry name" value="2-oxoacid_dehydrogenase"/>
</dbReference>
<accession>A0A9R1W4S1</accession>
<evidence type="ECO:0000256" key="2">
    <source>
        <dbReference type="ARBA" id="ARBA00005145"/>
    </source>
</evidence>
<reference evidence="8 9" key="1">
    <citation type="journal article" date="2017" name="Nat. Commun.">
        <title>Genome assembly with in vitro proximity ligation data and whole-genome triplication in lettuce.</title>
        <authorList>
            <person name="Reyes-Chin-Wo S."/>
            <person name="Wang Z."/>
            <person name="Yang X."/>
            <person name="Kozik A."/>
            <person name="Arikit S."/>
            <person name="Song C."/>
            <person name="Xia L."/>
            <person name="Froenicke L."/>
            <person name="Lavelle D.O."/>
            <person name="Truco M.J."/>
            <person name="Xia R."/>
            <person name="Zhu S."/>
            <person name="Xu C."/>
            <person name="Xu H."/>
            <person name="Xu X."/>
            <person name="Cox K."/>
            <person name="Korf I."/>
            <person name="Meyers B.C."/>
            <person name="Michelmore R.W."/>
        </authorList>
    </citation>
    <scope>NUCLEOTIDE SEQUENCE [LARGE SCALE GENOMIC DNA]</scope>
    <source>
        <strain evidence="9">cv. Salinas</strain>
        <tissue evidence="8">Seedlings</tissue>
    </source>
</reference>
<evidence type="ECO:0000256" key="6">
    <source>
        <dbReference type="ARBA" id="ARBA00023315"/>
    </source>
</evidence>
<dbReference type="EMBL" id="NBSK02000003">
    <property type="protein sequence ID" value="KAJ0216146.1"/>
    <property type="molecule type" value="Genomic_DNA"/>
</dbReference>
<dbReference type="Proteomes" id="UP000235145">
    <property type="component" value="Unassembled WGS sequence"/>
</dbReference>
<dbReference type="InterPro" id="IPR023213">
    <property type="entry name" value="CAT-like_dom_sf"/>
</dbReference>